<evidence type="ECO:0000256" key="1">
    <source>
        <dbReference type="SAM" id="MobiDB-lite"/>
    </source>
</evidence>
<comment type="caution">
    <text evidence="2">The sequence shown here is derived from an EMBL/GenBank/DDBJ whole genome shotgun (WGS) entry which is preliminary data.</text>
</comment>
<sequence length="447" mass="48972">MAVAGDYTWAIETYALGQNYCLTFVRGLEPDDVIEQLGGTGAVPMTSAGLALGGSEAVRKWVDEEGAEHDTRLDYAAATQAGDWTMVIEPTGSLCIRDEVVRALSVEMVSLYFNENTSPQFSWAIDGRFIVTFDPGHPSHRSGDAPVRLDGLLAGLEFGAADDRAYLARALALMERITGVHWDAEFLENATFHCAGVGAGAAARPWYGEVREELEAYALDRDEWFDNNLRRRGRGVAGRRVGTTLHDRDGEPAPRPPERRMREAGERREAQRRREELERSWGGRVPADERLLDPEVQTYAVGLVPYDRDLIDRIVQAGPESWRAMAAWGARFCCTRAGLIGADWVVAGVTALEQGDPPPAWFADFEAAYARWRDVPAESLVFTTTMSLNPDPGSPPQIEPTVLALHAVVAARHDNPLVAALEPLRTALMLDEPAAVLAAFRAAFSLG</sequence>
<gene>
    <name evidence="2" type="ORF">JKJ07_16050</name>
</gene>
<feature type="region of interest" description="Disordered" evidence="1">
    <location>
        <begin position="240"/>
        <end position="275"/>
    </location>
</feature>
<accession>A0ABS1VMW1</accession>
<evidence type="ECO:0000313" key="2">
    <source>
        <dbReference type="EMBL" id="MBL7255816.1"/>
    </source>
</evidence>
<protein>
    <submittedName>
        <fullName evidence="2">Uncharacterized protein</fullName>
    </submittedName>
</protein>
<proteinExistence type="predicted"/>
<organism evidence="2 3">
    <name type="scientific">Paractinoplanes lichenicola</name>
    <dbReference type="NCBI Taxonomy" id="2802976"/>
    <lineage>
        <taxon>Bacteria</taxon>
        <taxon>Bacillati</taxon>
        <taxon>Actinomycetota</taxon>
        <taxon>Actinomycetes</taxon>
        <taxon>Micromonosporales</taxon>
        <taxon>Micromonosporaceae</taxon>
        <taxon>Paractinoplanes</taxon>
    </lineage>
</organism>
<dbReference type="InterPro" id="IPR045592">
    <property type="entry name" value="DUF6461"/>
</dbReference>
<feature type="compositionally biased region" description="Basic and acidic residues" evidence="1">
    <location>
        <begin position="245"/>
        <end position="275"/>
    </location>
</feature>
<keyword evidence="3" id="KW-1185">Reference proteome</keyword>
<reference evidence="2 3" key="1">
    <citation type="submission" date="2021-01" db="EMBL/GenBank/DDBJ databases">
        <title>Actinoplanes sp. nov. LDG1-01 isolated from lichen.</title>
        <authorList>
            <person name="Saeng-In P."/>
            <person name="Phongsopitanun W."/>
            <person name="Kanchanasin P."/>
            <person name="Yuki M."/>
            <person name="Kudo T."/>
            <person name="Ohkuma M."/>
            <person name="Tanasupawat S."/>
        </authorList>
    </citation>
    <scope>NUCLEOTIDE SEQUENCE [LARGE SCALE GENOMIC DNA]</scope>
    <source>
        <strain evidence="2 3">LDG1-01</strain>
    </source>
</reference>
<dbReference type="Proteomes" id="UP000598996">
    <property type="component" value="Unassembled WGS sequence"/>
</dbReference>
<dbReference type="RefSeq" id="WP_202992319.1">
    <property type="nucleotide sequence ID" value="NZ_JAENHO010000004.1"/>
</dbReference>
<dbReference type="EMBL" id="JAENHO010000004">
    <property type="protein sequence ID" value="MBL7255816.1"/>
    <property type="molecule type" value="Genomic_DNA"/>
</dbReference>
<name>A0ABS1VMW1_9ACTN</name>
<dbReference type="Pfam" id="PF20062">
    <property type="entry name" value="DUF6461"/>
    <property type="match status" value="1"/>
</dbReference>
<evidence type="ECO:0000313" key="3">
    <source>
        <dbReference type="Proteomes" id="UP000598996"/>
    </source>
</evidence>